<organism evidence="1 2">
    <name type="scientific">Actinomadura gamaensis</name>
    <dbReference type="NCBI Taxonomy" id="1763541"/>
    <lineage>
        <taxon>Bacteria</taxon>
        <taxon>Bacillati</taxon>
        <taxon>Actinomycetota</taxon>
        <taxon>Actinomycetes</taxon>
        <taxon>Streptosporangiales</taxon>
        <taxon>Thermomonosporaceae</taxon>
        <taxon>Actinomadura</taxon>
    </lineage>
</organism>
<reference evidence="2" key="1">
    <citation type="journal article" date="2019" name="Int. J. Syst. Evol. Microbiol.">
        <title>The Global Catalogue of Microorganisms (GCM) 10K type strain sequencing project: providing services to taxonomists for standard genome sequencing and annotation.</title>
        <authorList>
            <consortium name="The Broad Institute Genomics Platform"/>
            <consortium name="The Broad Institute Genome Sequencing Center for Infectious Disease"/>
            <person name="Wu L."/>
            <person name="Ma J."/>
        </authorList>
    </citation>
    <scope>NUCLEOTIDE SEQUENCE [LARGE SCALE GENOMIC DNA]</scope>
    <source>
        <strain evidence="2">KLKA75</strain>
    </source>
</reference>
<dbReference type="Proteomes" id="UP001595872">
    <property type="component" value="Unassembled WGS sequence"/>
</dbReference>
<evidence type="ECO:0000313" key="1">
    <source>
        <dbReference type="EMBL" id="MFC4910760.1"/>
    </source>
</evidence>
<proteinExistence type="predicted"/>
<evidence type="ECO:0000313" key="2">
    <source>
        <dbReference type="Proteomes" id="UP001595872"/>
    </source>
</evidence>
<accession>A0ABV9U2U0</accession>
<sequence length="363" mass="39103">MDGPASGVGPVAAASTGTVVAAPAPDLAAASGTPVAAVNETTKSIEFYPAPRPGKPWKPTGRWRPVKDWGGGVDVKLRPGGPYGGRVLAVADGASGYVGIYSYPGRVRKWSARLGRGRKANVHGVEFLPDGNVAIASAAGPDGGSIKILARKGAKVLTSRTYPGAHEVLYDPSLRVLWAIGNDRLTRFRYRAGKLGTAINYKLPRSSAYPASKNAPSFGHDVQPVYGRKDRLWILTSGGVTQFSKRGTRRCKIVRTAVNWPLPGLDGAGRRYCNDFHGAATLNAGNEFPDREGSYRRFPKSIGNDPATGRVLLTYPEPVPEAHSWTTPFATLYGRPNWKPVQFSPDRATTAYYRVRWLVAAYQ</sequence>
<dbReference type="RefSeq" id="WP_378259394.1">
    <property type="nucleotide sequence ID" value="NZ_JBHSIT010000008.1"/>
</dbReference>
<keyword evidence="2" id="KW-1185">Reference proteome</keyword>
<dbReference type="InterPro" id="IPR045383">
    <property type="entry name" value="DUF6528"/>
</dbReference>
<dbReference type="Pfam" id="PF20138">
    <property type="entry name" value="DUF6528"/>
    <property type="match status" value="1"/>
</dbReference>
<dbReference type="EMBL" id="JBHSIT010000008">
    <property type="protein sequence ID" value="MFC4910760.1"/>
    <property type="molecule type" value="Genomic_DNA"/>
</dbReference>
<protein>
    <submittedName>
        <fullName evidence="1">DUF6528 family protein</fullName>
    </submittedName>
</protein>
<name>A0ABV9U2U0_9ACTN</name>
<dbReference type="SUPFAM" id="SSF75011">
    <property type="entry name" value="3-carboxy-cis,cis-mucoante lactonizing enzyme"/>
    <property type="match status" value="1"/>
</dbReference>
<gene>
    <name evidence="1" type="ORF">ACFPCY_25830</name>
</gene>
<comment type="caution">
    <text evidence="1">The sequence shown here is derived from an EMBL/GenBank/DDBJ whole genome shotgun (WGS) entry which is preliminary data.</text>
</comment>